<evidence type="ECO:0000313" key="2">
    <source>
        <dbReference type="EMBL" id="KAF2573950.1"/>
    </source>
</evidence>
<comment type="caution">
    <text evidence="2">The sequence shown here is derived from an EMBL/GenBank/DDBJ whole genome shotgun (WGS) entry which is preliminary data.</text>
</comment>
<feature type="region of interest" description="Disordered" evidence="1">
    <location>
        <begin position="1"/>
        <end position="47"/>
    </location>
</feature>
<protein>
    <submittedName>
        <fullName evidence="2">Uncharacterized protein</fullName>
    </submittedName>
</protein>
<reference evidence="2" key="1">
    <citation type="submission" date="2019-12" db="EMBL/GenBank/DDBJ databases">
        <title>Genome sequencing and annotation of Brassica cretica.</title>
        <authorList>
            <person name="Studholme D.J."/>
            <person name="Sarris P.F."/>
        </authorList>
    </citation>
    <scope>NUCLEOTIDE SEQUENCE</scope>
    <source>
        <strain evidence="2">PFS-102/07</strain>
        <tissue evidence="2">Leaf</tissue>
    </source>
</reference>
<accession>A0A8S9IVF2</accession>
<evidence type="ECO:0000256" key="1">
    <source>
        <dbReference type="SAM" id="MobiDB-lite"/>
    </source>
</evidence>
<name>A0A8S9IVF2_BRACR</name>
<proteinExistence type="predicted"/>
<feature type="compositionally biased region" description="Basic and acidic residues" evidence="1">
    <location>
        <begin position="30"/>
        <end position="41"/>
    </location>
</feature>
<dbReference type="EMBL" id="QGKY02001015">
    <property type="protein sequence ID" value="KAF2573950.1"/>
    <property type="molecule type" value="Genomic_DNA"/>
</dbReference>
<sequence>MLERKLNYGRGDGDEAGCDGKGTVGDGEDGFDHPTRPENRKAWPGLGRATARSVSSRVRSLGLTLEYF</sequence>
<gene>
    <name evidence="2" type="ORF">F2Q70_00002275</name>
</gene>
<organism evidence="2">
    <name type="scientific">Brassica cretica</name>
    <name type="common">Mustard</name>
    <dbReference type="NCBI Taxonomy" id="69181"/>
    <lineage>
        <taxon>Eukaryota</taxon>
        <taxon>Viridiplantae</taxon>
        <taxon>Streptophyta</taxon>
        <taxon>Embryophyta</taxon>
        <taxon>Tracheophyta</taxon>
        <taxon>Spermatophyta</taxon>
        <taxon>Magnoliopsida</taxon>
        <taxon>eudicotyledons</taxon>
        <taxon>Gunneridae</taxon>
        <taxon>Pentapetalae</taxon>
        <taxon>rosids</taxon>
        <taxon>malvids</taxon>
        <taxon>Brassicales</taxon>
        <taxon>Brassicaceae</taxon>
        <taxon>Brassiceae</taxon>
        <taxon>Brassica</taxon>
    </lineage>
</organism>
<dbReference type="AlphaFoldDB" id="A0A8S9IVF2"/>